<keyword evidence="2" id="KW-1185">Reference proteome</keyword>
<gene>
    <name evidence="1" type="ORF">Vadar_014496</name>
</gene>
<dbReference type="EMBL" id="CM037151">
    <property type="protein sequence ID" value="KAH7843262.1"/>
    <property type="molecule type" value="Genomic_DNA"/>
</dbReference>
<evidence type="ECO:0000313" key="1">
    <source>
        <dbReference type="EMBL" id="KAH7843262.1"/>
    </source>
</evidence>
<dbReference type="Proteomes" id="UP000828048">
    <property type="component" value="Chromosome 1"/>
</dbReference>
<comment type="caution">
    <text evidence="1">The sequence shown here is derived from an EMBL/GenBank/DDBJ whole genome shotgun (WGS) entry which is preliminary data.</text>
</comment>
<organism evidence="1 2">
    <name type="scientific">Vaccinium darrowii</name>
    <dbReference type="NCBI Taxonomy" id="229202"/>
    <lineage>
        <taxon>Eukaryota</taxon>
        <taxon>Viridiplantae</taxon>
        <taxon>Streptophyta</taxon>
        <taxon>Embryophyta</taxon>
        <taxon>Tracheophyta</taxon>
        <taxon>Spermatophyta</taxon>
        <taxon>Magnoliopsida</taxon>
        <taxon>eudicotyledons</taxon>
        <taxon>Gunneridae</taxon>
        <taxon>Pentapetalae</taxon>
        <taxon>asterids</taxon>
        <taxon>Ericales</taxon>
        <taxon>Ericaceae</taxon>
        <taxon>Vaccinioideae</taxon>
        <taxon>Vaccinieae</taxon>
        <taxon>Vaccinium</taxon>
    </lineage>
</organism>
<protein>
    <submittedName>
        <fullName evidence="1">Uncharacterized protein</fullName>
    </submittedName>
</protein>
<sequence>MAAKNVIADLNRGEKLDGVNYETWQRKIQYLLNEHEVLETLTTSMVEPKAPTEGDDTQYRLDMEVYNTWFKRDRLARFIMLSAMQDDVQGNFVDCKTAKEMWEVLRSAFGTTSATRLRALTLKFESYTMNPKHTMAEHLRAMSAMIRELKAASYTLTDEQQVTAVTRSLPATEHWGQMKLMMTHSENIKTSADISQHLELEAERVGVLPEVARLQITDGGRRQPFKAKRKGYGKRKKAASNLGPKGNIF</sequence>
<proteinExistence type="predicted"/>
<name>A0ACB7XQU5_9ERIC</name>
<reference evidence="1 2" key="1">
    <citation type="journal article" date="2021" name="Hortic Res">
        <title>High-quality reference genome and annotation aids understanding of berry development for evergreen blueberry (Vaccinium darrowii).</title>
        <authorList>
            <person name="Yu J."/>
            <person name="Hulse-Kemp A.M."/>
            <person name="Babiker E."/>
            <person name="Staton M."/>
        </authorList>
    </citation>
    <scope>NUCLEOTIDE SEQUENCE [LARGE SCALE GENOMIC DNA]</scope>
    <source>
        <strain evidence="2">cv. NJ 8807/NJ 8810</strain>
        <tissue evidence="1">Young leaf</tissue>
    </source>
</reference>
<evidence type="ECO:0000313" key="2">
    <source>
        <dbReference type="Proteomes" id="UP000828048"/>
    </source>
</evidence>
<accession>A0ACB7XQU5</accession>